<dbReference type="GeneID" id="28815777"/>
<feature type="domain" description="Plastocyanin-like" evidence="8">
    <location>
        <begin position="356"/>
        <end position="487"/>
    </location>
</feature>
<evidence type="ECO:0000259" key="9">
    <source>
        <dbReference type="Pfam" id="PF07732"/>
    </source>
</evidence>
<evidence type="ECO:0000256" key="4">
    <source>
        <dbReference type="ARBA" id="ARBA00023002"/>
    </source>
</evidence>
<dbReference type="InterPro" id="IPR002355">
    <property type="entry name" value="Cu_oxidase_Cu_BS"/>
</dbReference>
<feature type="chain" id="PRO_5008268700" evidence="6">
    <location>
        <begin position="17"/>
        <end position="537"/>
    </location>
</feature>
<sequence>MLTIFIFISLFSNVLSSIVTYDWEATWVYASPDDFARPVIGINGKFPCPNIDVNLGDRIIINFSNKLVNETTSLHFHGLFQTGTSAMDGPVGVNQCPVYPEQTLVYDFVVDQVGTFWYHAHNGGSYMDGLRGAIIIHDPSPPFEFDEDVTITLSDWYQDEIPGLVNYFESQANEDDGGAEPIPNSAVMQDTQNVTFPVKPGKTYLMRFINIGGFVGTYVSIDDHTMSIVEIDGIYVEPKKADELYLSVAQRYAVLVTMKSSTDKNYAISVTLDTAMFDSIPPWANPDVFGWLVYDSKKPLPTPVPLRTYNTIDDTTLVPVDHMGALTKVDHQIIMTFNFEDDIGYNRAIINNITYIGPTVPTLFTVMSAPAKDVMNPIIYGQVNPSVLKHNDVIEIVLINQDTGSHPWHLHGHAFQVIERSAVGVDYDPDNVIVPKIPMRRDTLSVMTGGYAVLRFKADNPGVFLFHCHIEWHVEAGLVATIIEAPDVVAATQGIPHDHFKSCEEQGIPTTGNAAGNTKNYTDMTGLVTQFETDNWG</sequence>
<dbReference type="InterPro" id="IPR001117">
    <property type="entry name" value="Cu-oxidase_2nd"/>
</dbReference>
<dbReference type="InterPro" id="IPR033138">
    <property type="entry name" value="Cu_oxidase_CS"/>
</dbReference>
<dbReference type="GO" id="GO:0004322">
    <property type="term" value="F:ferroxidase activity"/>
    <property type="evidence" value="ECO:0007669"/>
    <property type="project" value="TreeGrafter"/>
</dbReference>
<dbReference type="AlphaFoldDB" id="A0A194XWH2"/>
<dbReference type="GO" id="GO:0010106">
    <property type="term" value="P:cellular response to iron ion starvation"/>
    <property type="evidence" value="ECO:0007669"/>
    <property type="project" value="TreeGrafter"/>
</dbReference>
<dbReference type="Pfam" id="PF00394">
    <property type="entry name" value="Cu-oxidase"/>
    <property type="match status" value="1"/>
</dbReference>
<name>A0A194XWH2_MOLSC</name>
<dbReference type="InterPro" id="IPR011706">
    <property type="entry name" value="Cu-oxidase_C"/>
</dbReference>
<evidence type="ECO:0000256" key="3">
    <source>
        <dbReference type="ARBA" id="ARBA00022729"/>
    </source>
</evidence>
<dbReference type="InterPro" id="IPR011707">
    <property type="entry name" value="Cu-oxidase-like_N"/>
</dbReference>
<dbReference type="Pfam" id="PF07732">
    <property type="entry name" value="Cu-oxidase_3"/>
    <property type="match status" value="1"/>
</dbReference>
<dbReference type="PANTHER" id="PTHR11709">
    <property type="entry name" value="MULTI-COPPER OXIDASE"/>
    <property type="match status" value="1"/>
</dbReference>
<dbReference type="CDD" id="cd13899">
    <property type="entry name" value="CuRO_3_Fet3p"/>
    <property type="match status" value="1"/>
</dbReference>
<dbReference type="RefSeq" id="XP_018078836.1">
    <property type="nucleotide sequence ID" value="XM_018206051.1"/>
</dbReference>
<dbReference type="PROSITE" id="PS00079">
    <property type="entry name" value="MULTICOPPER_OXIDASE1"/>
    <property type="match status" value="1"/>
</dbReference>
<feature type="signal peptide" evidence="6">
    <location>
        <begin position="1"/>
        <end position="16"/>
    </location>
</feature>
<dbReference type="PANTHER" id="PTHR11709:SF361">
    <property type="entry name" value="IRON TRANSPORT MULTICOPPER OXIDASE FET3"/>
    <property type="match status" value="1"/>
</dbReference>
<dbReference type="Pfam" id="PF07731">
    <property type="entry name" value="Cu-oxidase_2"/>
    <property type="match status" value="1"/>
</dbReference>
<dbReference type="CDD" id="cd13877">
    <property type="entry name" value="CuRO_2_Fet3p_like"/>
    <property type="match status" value="1"/>
</dbReference>
<comment type="similarity">
    <text evidence="1">Belongs to the multicopper oxidase family.</text>
</comment>
<dbReference type="InterPro" id="IPR044130">
    <property type="entry name" value="CuRO_2_Fet3-like"/>
</dbReference>
<accession>A0A194XWH2</accession>
<keyword evidence="3 6" id="KW-0732">Signal</keyword>
<dbReference type="EMBL" id="KQ947404">
    <property type="protein sequence ID" value="KUJ24481.1"/>
    <property type="molecule type" value="Genomic_DNA"/>
</dbReference>
<gene>
    <name evidence="10" type="ORF">LY89DRAFT_23441</name>
</gene>
<keyword evidence="4" id="KW-0560">Oxidoreductase</keyword>
<dbReference type="SUPFAM" id="SSF49503">
    <property type="entry name" value="Cupredoxins"/>
    <property type="match status" value="3"/>
</dbReference>
<keyword evidence="5" id="KW-0186">Copper</keyword>
<evidence type="ECO:0000256" key="2">
    <source>
        <dbReference type="ARBA" id="ARBA00022723"/>
    </source>
</evidence>
<reference evidence="10 11" key="1">
    <citation type="submission" date="2015-10" db="EMBL/GenBank/DDBJ databases">
        <title>Full genome of DAOMC 229536 Phialocephala scopiformis, a fungal endophyte of spruce producing the potent anti-insectan compound rugulosin.</title>
        <authorList>
            <consortium name="DOE Joint Genome Institute"/>
            <person name="Walker A.K."/>
            <person name="Frasz S.L."/>
            <person name="Seifert K.A."/>
            <person name="Miller J.D."/>
            <person name="Mondo S.J."/>
            <person name="Labutti K."/>
            <person name="Lipzen A."/>
            <person name="Dockter R."/>
            <person name="Kennedy M."/>
            <person name="Grigoriev I.V."/>
            <person name="Spatafora J.W."/>
        </authorList>
    </citation>
    <scope>NUCLEOTIDE SEQUENCE [LARGE SCALE GENOMIC DNA]</scope>
    <source>
        <strain evidence="10 11">CBS 120377</strain>
    </source>
</reference>
<dbReference type="OrthoDB" id="2121828at2759"/>
<evidence type="ECO:0000259" key="8">
    <source>
        <dbReference type="Pfam" id="PF07731"/>
    </source>
</evidence>
<dbReference type="PROSITE" id="PS00080">
    <property type="entry name" value="MULTICOPPER_OXIDASE2"/>
    <property type="match status" value="1"/>
</dbReference>
<protein>
    <submittedName>
        <fullName evidence="10">Putative ferrooxidoreductase Fet3</fullName>
    </submittedName>
</protein>
<dbReference type="GO" id="GO:0033573">
    <property type="term" value="C:high-affinity iron permease complex"/>
    <property type="evidence" value="ECO:0007669"/>
    <property type="project" value="TreeGrafter"/>
</dbReference>
<evidence type="ECO:0000256" key="1">
    <source>
        <dbReference type="ARBA" id="ARBA00010609"/>
    </source>
</evidence>
<dbReference type="KEGG" id="psco:LY89DRAFT_23441"/>
<evidence type="ECO:0000256" key="5">
    <source>
        <dbReference type="ARBA" id="ARBA00023008"/>
    </source>
</evidence>
<keyword evidence="11" id="KW-1185">Reference proteome</keyword>
<keyword evidence="2" id="KW-0479">Metal-binding</keyword>
<feature type="domain" description="Plastocyanin-like" evidence="9">
    <location>
        <begin position="25"/>
        <end position="140"/>
    </location>
</feature>
<dbReference type="Proteomes" id="UP000070700">
    <property type="component" value="Unassembled WGS sequence"/>
</dbReference>
<dbReference type="Gene3D" id="2.60.40.420">
    <property type="entry name" value="Cupredoxins - blue copper proteins"/>
    <property type="match status" value="3"/>
</dbReference>
<dbReference type="GO" id="GO:0005507">
    <property type="term" value="F:copper ion binding"/>
    <property type="evidence" value="ECO:0007669"/>
    <property type="project" value="InterPro"/>
</dbReference>
<evidence type="ECO:0000256" key="6">
    <source>
        <dbReference type="SAM" id="SignalP"/>
    </source>
</evidence>
<organism evidence="10 11">
    <name type="scientific">Mollisia scopiformis</name>
    <name type="common">Conifer needle endophyte fungus</name>
    <name type="synonym">Phialocephala scopiformis</name>
    <dbReference type="NCBI Taxonomy" id="149040"/>
    <lineage>
        <taxon>Eukaryota</taxon>
        <taxon>Fungi</taxon>
        <taxon>Dikarya</taxon>
        <taxon>Ascomycota</taxon>
        <taxon>Pezizomycotina</taxon>
        <taxon>Leotiomycetes</taxon>
        <taxon>Helotiales</taxon>
        <taxon>Mollisiaceae</taxon>
        <taxon>Mollisia</taxon>
    </lineage>
</organism>
<feature type="domain" description="Plastocyanin-like" evidence="7">
    <location>
        <begin position="147"/>
        <end position="296"/>
    </location>
</feature>
<evidence type="ECO:0000313" key="11">
    <source>
        <dbReference type="Proteomes" id="UP000070700"/>
    </source>
</evidence>
<dbReference type="InterPro" id="IPR045087">
    <property type="entry name" value="Cu-oxidase_fam"/>
</dbReference>
<dbReference type="FunFam" id="2.60.40.420:FF:000071">
    <property type="entry name" value="Conidial pigment biosynthesis oxidase Abr1/brown 1"/>
    <property type="match status" value="1"/>
</dbReference>
<proteinExistence type="inferred from homology"/>
<evidence type="ECO:0000313" key="10">
    <source>
        <dbReference type="EMBL" id="KUJ24481.1"/>
    </source>
</evidence>
<dbReference type="GO" id="GO:0033215">
    <property type="term" value="P:reductive iron assimilation"/>
    <property type="evidence" value="ECO:0007669"/>
    <property type="project" value="TreeGrafter"/>
</dbReference>
<dbReference type="InterPro" id="IPR008972">
    <property type="entry name" value="Cupredoxin"/>
</dbReference>
<dbReference type="InParanoid" id="A0A194XWH2"/>
<evidence type="ECO:0000259" key="7">
    <source>
        <dbReference type="Pfam" id="PF00394"/>
    </source>
</evidence>